<dbReference type="Pfam" id="PF13649">
    <property type="entry name" value="Methyltransf_25"/>
    <property type="match status" value="1"/>
</dbReference>
<dbReference type="InterPro" id="IPR029063">
    <property type="entry name" value="SAM-dependent_MTases_sf"/>
</dbReference>
<keyword evidence="1 4" id="KW-0489">Methyltransferase</keyword>
<keyword evidence="5" id="KW-1185">Reference proteome</keyword>
<dbReference type="GO" id="GO:0008168">
    <property type="term" value="F:methyltransferase activity"/>
    <property type="evidence" value="ECO:0007669"/>
    <property type="project" value="UniProtKB-KW"/>
</dbReference>
<evidence type="ECO:0000313" key="5">
    <source>
        <dbReference type="Proteomes" id="UP000031549"/>
    </source>
</evidence>
<evidence type="ECO:0000259" key="3">
    <source>
        <dbReference type="Pfam" id="PF13649"/>
    </source>
</evidence>
<dbReference type="GO" id="GO:0032259">
    <property type="term" value="P:methylation"/>
    <property type="evidence" value="ECO:0007669"/>
    <property type="project" value="UniProtKB-KW"/>
</dbReference>
<organism evidence="4 5">
    <name type="scientific">Hassallia byssoidea VB512170</name>
    <dbReference type="NCBI Taxonomy" id="1304833"/>
    <lineage>
        <taxon>Bacteria</taxon>
        <taxon>Bacillati</taxon>
        <taxon>Cyanobacteriota</taxon>
        <taxon>Cyanophyceae</taxon>
        <taxon>Nostocales</taxon>
        <taxon>Tolypothrichaceae</taxon>
        <taxon>Hassallia</taxon>
    </lineage>
</organism>
<dbReference type="InterPro" id="IPR041698">
    <property type="entry name" value="Methyltransf_25"/>
</dbReference>
<dbReference type="AlphaFoldDB" id="A0A846H8Y5"/>
<protein>
    <submittedName>
        <fullName evidence="4">Methyltransferase domain-containing protein</fullName>
    </submittedName>
</protein>
<evidence type="ECO:0000256" key="2">
    <source>
        <dbReference type="ARBA" id="ARBA00022679"/>
    </source>
</evidence>
<evidence type="ECO:0000313" key="4">
    <source>
        <dbReference type="EMBL" id="NEU73418.1"/>
    </source>
</evidence>
<keyword evidence="2 4" id="KW-0808">Transferase</keyword>
<gene>
    <name evidence="4" type="ORF">PI95_012785</name>
</gene>
<accession>A0A846H8Y5</accession>
<sequence length="254" mass="28596">MIKNNWNAALYEDKHAFVWQYGEDLLQLLNPKQKERILDLGCGTGQLTEKIATSGSVVMGIDNAPAMISKAKQNYPHLRFDVADARNFQVEQPLDAVFSNAALHWIKEPDAVIRSVHQALKPGGRFVAEFGGKGNVQAITTALETALQEIGISQPQALNPWYYPSIGEYATRLEKHGFDVNYAVLFARPTPLADADAGMANWIQMFATAYFTELSHQQQMQVISKVEESLKSTLYQDKTWMADYRRIRIVAFKL</sequence>
<dbReference type="EMBL" id="JTCM02000023">
    <property type="protein sequence ID" value="NEU73418.1"/>
    <property type="molecule type" value="Genomic_DNA"/>
</dbReference>
<dbReference type="PANTHER" id="PTHR43861">
    <property type="entry name" value="TRANS-ACONITATE 2-METHYLTRANSFERASE-RELATED"/>
    <property type="match status" value="1"/>
</dbReference>
<comment type="caution">
    <text evidence="4">The sequence shown here is derived from an EMBL/GenBank/DDBJ whole genome shotgun (WGS) entry which is preliminary data.</text>
</comment>
<reference evidence="4 5" key="1">
    <citation type="journal article" date="2015" name="Genome Announc.">
        <title>Draft Genome Sequence of Cyanobacterium Hassallia byssoidea Strain VB512170, Isolated from Monuments in India.</title>
        <authorList>
            <person name="Singh D."/>
            <person name="Chandrababunaidu M.M."/>
            <person name="Panda A."/>
            <person name="Sen D."/>
            <person name="Bhattacharyya S."/>
            <person name="Adhikary S.P."/>
            <person name="Tripathy S."/>
        </authorList>
    </citation>
    <scope>NUCLEOTIDE SEQUENCE [LARGE SCALE GENOMIC DNA]</scope>
    <source>
        <strain evidence="4 5">VB512170</strain>
    </source>
</reference>
<proteinExistence type="predicted"/>
<dbReference type="PANTHER" id="PTHR43861:SF1">
    <property type="entry name" value="TRANS-ACONITATE 2-METHYLTRANSFERASE"/>
    <property type="match status" value="1"/>
</dbReference>
<evidence type="ECO:0000256" key="1">
    <source>
        <dbReference type="ARBA" id="ARBA00022603"/>
    </source>
</evidence>
<dbReference type="RefSeq" id="WP_039742958.1">
    <property type="nucleotide sequence ID" value="NZ_JTCM02000023.1"/>
</dbReference>
<dbReference type="Proteomes" id="UP000031549">
    <property type="component" value="Unassembled WGS sequence"/>
</dbReference>
<feature type="domain" description="Methyltransferase" evidence="3">
    <location>
        <begin position="37"/>
        <end position="124"/>
    </location>
</feature>
<dbReference type="SUPFAM" id="SSF53335">
    <property type="entry name" value="S-adenosyl-L-methionine-dependent methyltransferases"/>
    <property type="match status" value="1"/>
</dbReference>
<name>A0A846H8Y5_9CYAN</name>
<dbReference type="Gene3D" id="3.40.50.150">
    <property type="entry name" value="Vaccinia Virus protein VP39"/>
    <property type="match status" value="1"/>
</dbReference>
<dbReference type="CDD" id="cd02440">
    <property type="entry name" value="AdoMet_MTases"/>
    <property type="match status" value="1"/>
</dbReference>